<reference evidence="2" key="1">
    <citation type="submission" date="2018-10" db="EMBL/GenBank/DDBJ databases">
        <title>Transcriptome assembly of Aceria tosichella (Wheat curl mite) Type 2.</title>
        <authorList>
            <person name="Scully E.D."/>
            <person name="Geib S.M."/>
            <person name="Palmer N.A."/>
            <person name="Gupta A.K."/>
            <person name="Sarath G."/>
            <person name="Tatineni S."/>
        </authorList>
    </citation>
    <scope>NUCLEOTIDE SEQUENCE</scope>
    <source>
        <strain evidence="2">LincolnNE</strain>
    </source>
</reference>
<dbReference type="AlphaFoldDB" id="A0A6G1SEN8"/>
<protein>
    <submittedName>
        <fullName evidence="2">Uncharacterized protein</fullName>
    </submittedName>
</protein>
<evidence type="ECO:0000313" key="2">
    <source>
        <dbReference type="EMBL" id="MDE48996.1"/>
    </source>
</evidence>
<proteinExistence type="predicted"/>
<name>A0A6G1SEN8_9ACAR</name>
<accession>A0A6G1SEN8</accession>
<sequence>MASKRTVIKVNGVSLDQIDDEVMLTDLINSSDDPGTRKILRARLEEIKGTKRATAKRDMRIDTNIGDAREQAIQHRQKEAAESKARTLAMYDNMAKSGNAGDKRQLDINTYRGSDSGGKFMVSGSALQKTDLVEETIRERVRASEQNKKRLLAAYDYAAKTQPAGTVRDVDLAAFQGVDVSSFEPEKPANAATFRSSNGVPQVVKVNQSAPSTPQIDIKKAPSFNQDEPHLDAYERALRQRKQEADERKARLLAGYDAIARSGVCGPKIVVREELEHMELPQDAEPRKPKFSCTSSFSGGFARS</sequence>
<dbReference type="EMBL" id="GGYP01004225">
    <property type="protein sequence ID" value="MDE48996.1"/>
    <property type="molecule type" value="Transcribed_RNA"/>
</dbReference>
<organism evidence="2">
    <name type="scientific">Aceria tosichella</name>
    <name type="common">wheat curl mite</name>
    <dbReference type="NCBI Taxonomy" id="561515"/>
    <lineage>
        <taxon>Eukaryota</taxon>
        <taxon>Metazoa</taxon>
        <taxon>Ecdysozoa</taxon>
        <taxon>Arthropoda</taxon>
        <taxon>Chelicerata</taxon>
        <taxon>Arachnida</taxon>
        <taxon>Acari</taxon>
        <taxon>Acariformes</taxon>
        <taxon>Trombidiformes</taxon>
        <taxon>Prostigmata</taxon>
        <taxon>Eupodina</taxon>
        <taxon>Eriophyoidea</taxon>
        <taxon>Eriophyidae</taxon>
        <taxon>Eriophyinae</taxon>
        <taxon>Aceriini</taxon>
        <taxon>Aceria</taxon>
    </lineage>
</organism>
<gene>
    <name evidence="2" type="ORF">g.8938</name>
</gene>
<evidence type="ECO:0000256" key="1">
    <source>
        <dbReference type="SAM" id="MobiDB-lite"/>
    </source>
</evidence>
<feature type="region of interest" description="Disordered" evidence="1">
    <location>
        <begin position="280"/>
        <end position="304"/>
    </location>
</feature>